<dbReference type="Proteomes" id="UP001432322">
    <property type="component" value="Unassembled WGS sequence"/>
</dbReference>
<feature type="non-terminal residue" evidence="1">
    <location>
        <position position="96"/>
    </location>
</feature>
<evidence type="ECO:0000313" key="2">
    <source>
        <dbReference type="Proteomes" id="UP001432322"/>
    </source>
</evidence>
<evidence type="ECO:0000313" key="1">
    <source>
        <dbReference type="EMBL" id="GMT23818.1"/>
    </source>
</evidence>
<sequence>LLAHDILRSAKRISVIKHVREGIVRSLLEPILLEPLSTFALQDVKSVRVSAINRCVRLALVHTESVDENERSFLYGNRNKGKICVVGLRTSKLNHR</sequence>
<comment type="caution">
    <text evidence="1">The sequence shown here is derived from an EMBL/GenBank/DDBJ whole genome shotgun (WGS) entry which is preliminary data.</text>
</comment>
<dbReference type="EMBL" id="BTSY01000004">
    <property type="protein sequence ID" value="GMT23818.1"/>
    <property type="molecule type" value="Genomic_DNA"/>
</dbReference>
<dbReference type="AlphaFoldDB" id="A0AAV5W010"/>
<organism evidence="1 2">
    <name type="scientific">Pristionchus fissidentatus</name>
    <dbReference type="NCBI Taxonomy" id="1538716"/>
    <lineage>
        <taxon>Eukaryota</taxon>
        <taxon>Metazoa</taxon>
        <taxon>Ecdysozoa</taxon>
        <taxon>Nematoda</taxon>
        <taxon>Chromadorea</taxon>
        <taxon>Rhabditida</taxon>
        <taxon>Rhabditina</taxon>
        <taxon>Diplogasteromorpha</taxon>
        <taxon>Diplogasteroidea</taxon>
        <taxon>Neodiplogasteridae</taxon>
        <taxon>Pristionchus</taxon>
    </lineage>
</organism>
<name>A0AAV5W010_9BILA</name>
<accession>A0AAV5W010</accession>
<reference evidence="1" key="1">
    <citation type="submission" date="2023-10" db="EMBL/GenBank/DDBJ databases">
        <title>Genome assembly of Pristionchus species.</title>
        <authorList>
            <person name="Yoshida K."/>
            <person name="Sommer R.J."/>
        </authorList>
    </citation>
    <scope>NUCLEOTIDE SEQUENCE</scope>
    <source>
        <strain evidence="1">RS5133</strain>
    </source>
</reference>
<protein>
    <submittedName>
        <fullName evidence="1">Uncharacterized protein</fullName>
    </submittedName>
</protein>
<proteinExistence type="predicted"/>
<keyword evidence="2" id="KW-1185">Reference proteome</keyword>
<gene>
    <name evidence="1" type="ORF">PFISCL1PPCAC_15115</name>
</gene>
<feature type="non-terminal residue" evidence="1">
    <location>
        <position position="1"/>
    </location>
</feature>